<dbReference type="Proteomes" id="UP000064967">
    <property type="component" value="Chromosome"/>
</dbReference>
<proteinExistence type="predicted"/>
<dbReference type="EMBL" id="CP012333">
    <property type="protein sequence ID" value="AKU96140.1"/>
    <property type="molecule type" value="Genomic_DNA"/>
</dbReference>
<evidence type="ECO:0008006" key="3">
    <source>
        <dbReference type="Google" id="ProtNLM"/>
    </source>
</evidence>
<gene>
    <name evidence="1" type="ORF">AKJ09_02804</name>
</gene>
<reference evidence="1 2" key="1">
    <citation type="submission" date="2015-08" db="EMBL/GenBank/DDBJ databases">
        <authorList>
            <person name="Babu N.S."/>
            <person name="Beckwith C.J."/>
            <person name="Beseler K.G."/>
            <person name="Brison A."/>
            <person name="Carone J.V."/>
            <person name="Caskin T.P."/>
            <person name="Diamond M."/>
            <person name="Durham M.E."/>
            <person name="Foxe J.M."/>
            <person name="Go M."/>
            <person name="Henderson B.A."/>
            <person name="Jones I.B."/>
            <person name="McGettigan J.A."/>
            <person name="Micheletti S.J."/>
            <person name="Nasrallah M.E."/>
            <person name="Ortiz D."/>
            <person name="Piller C.R."/>
            <person name="Privatt S.R."/>
            <person name="Schneider S.L."/>
            <person name="Sharp S."/>
            <person name="Smith T.C."/>
            <person name="Stanton J.D."/>
            <person name="Ullery H.E."/>
            <person name="Wilson R.J."/>
            <person name="Serrano M.G."/>
            <person name="Buck G."/>
            <person name="Lee V."/>
            <person name="Wang Y."/>
            <person name="Carvalho R."/>
            <person name="Voegtly L."/>
            <person name="Shi R."/>
            <person name="Duckworth R."/>
            <person name="Johnson A."/>
            <person name="Loviza R."/>
            <person name="Walstead R."/>
            <person name="Shah Z."/>
            <person name="Kiflezghi M."/>
            <person name="Wade K."/>
            <person name="Ball S.L."/>
            <person name="Bradley K.W."/>
            <person name="Asai D.J."/>
            <person name="Bowman C.A."/>
            <person name="Russell D.A."/>
            <person name="Pope W.H."/>
            <person name="Jacobs-Sera D."/>
            <person name="Hendrix R.W."/>
            <person name="Hatfull G.F."/>
        </authorList>
    </citation>
    <scope>NUCLEOTIDE SEQUENCE [LARGE SCALE GENOMIC DNA]</scope>
    <source>
        <strain evidence="1 2">DSM 27648</strain>
    </source>
</reference>
<dbReference type="SUPFAM" id="SSF50965">
    <property type="entry name" value="Galactose oxidase, central domain"/>
    <property type="match status" value="1"/>
</dbReference>
<dbReference type="InterPro" id="IPR015915">
    <property type="entry name" value="Kelch-typ_b-propeller"/>
</dbReference>
<dbReference type="RefSeq" id="WP_169927492.1">
    <property type="nucleotide sequence ID" value="NZ_CP012333.1"/>
</dbReference>
<dbReference type="KEGG" id="llu:AKJ09_02804"/>
<organism evidence="1 2">
    <name type="scientific">Labilithrix luteola</name>
    <dbReference type="NCBI Taxonomy" id="1391654"/>
    <lineage>
        <taxon>Bacteria</taxon>
        <taxon>Pseudomonadati</taxon>
        <taxon>Myxococcota</taxon>
        <taxon>Polyangia</taxon>
        <taxon>Polyangiales</taxon>
        <taxon>Labilitrichaceae</taxon>
        <taxon>Labilithrix</taxon>
    </lineage>
</organism>
<evidence type="ECO:0000313" key="2">
    <source>
        <dbReference type="Proteomes" id="UP000064967"/>
    </source>
</evidence>
<accession>A0A0K1PRG8</accession>
<protein>
    <recommendedName>
        <fullName evidence="3">Galactose oxidase</fullName>
    </recommendedName>
</protein>
<keyword evidence="2" id="KW-1185">Reference proteome</keyword>
<dbReference type="InterPro" id="IPR011043">
    <property type="entry name" value="Gal_Oxase/kelch_b-propeller"/>
</dbReference>
<dbReference type="Gene3D" id="2.120.10.80">
    <property type="entry name" value="Kelch-type beta propeller"/>
    <property type="match status" value="1"/>
</dbReference>
<evidence type="ECO:0000313" key="1">
    <source>
        <dbReference type="EMBL" id="AKU96140.1"/>
    </source>
</evidence>
<name>A0A0K1PRG8_9BACT</name>
<sequence>MGTLNGKVVLVGGYDGTDDVSNACAWDGATWTQSNVQGPSARGAHAMSAL</sequence>
<dbReference type="AlphaFoldDB" id="A0A0K1PRG8"/>